<dbReference type="EMBL" id="FOEL01000010">
    <property type="protein sequence ID" value="SER02951.1"/>
    <property type="molecule type" value="Genomic_DNA"/>
</dbReference>
<keyword evidence="4" id="KW-0159">Chromosome partition</keyword>
<dbReference type="InterPro" id="IPR057240">
    <property type="entry name" value="ParB_dimer_C"/>
</dbReference>
<feature type="domain" description="ParB-like N-terminal" evidence="6">
    <location>
        <begin position="25"/>
        <end position="114"/>
    </location>
</feature>
<dbReference type="GO" id="GO:0009295">
    <property type="term" value="C:nucleoid"/>
    <property type="evidence" value="ECO:0007669"/>
    <property type="project" value="UniProtKB-SubCell"/>
</dbReference>
<dbReference type="NCBIfam" id="TIGR00180">
    <property type="entry name" value="parB_part"/>
    <property type="match status" value="1"/>
</dbReference>
<dbReference type="InterPro" id="IPR004437">
    <property type="entry name" value="ParB/RepB/Spo0J"/>
</dbReference>
<dbReference type="GO" id="GO:0005694">
    <property type="term" value="C:chromosome"/>
    <property type="evidence" value="ECO:0007669"/>
    <property type="project" value="TreeGrafter"/>
</dbReference>
<dbReference type="FunFam" id="3.90.1530.30:FF:000001">
    <property type="entry name" value="Chromosome partitioning protein ParB"/>
    <property type="match status" value="1"/>
</dbReference>
<dbReference type="Pfam" id="PF23552">
    <property type="entry name" value="ParB_C"/>
    <property type="match status" value="1"/>
</dbReference>
<dbReference type="RefSeq" id="WP_008177969.1">
    <property type="nucleotide sequence ID" value="NZ_BJOM01000031.1"/>
</dbReference>
<dbReference type="PANTHER" id="PTHR33375">
    <property type="entry name" value="CHROMOSOME-PARTITIONING PROTEIN PARB-RELATED"/>
    <property type="match status" value="1"/>
</dbReference>
<protein>
    <submittedName>
        <fullName evidence="7">Chromosome segregation DNA-binding protein</fullName>
    </submittedName>
</protein>
<dbReference type="CDD" id="cd16393">
    <property type="entry name" value="SPO0J_N"/>
    <property type="match status" value="1"/>
</dbReference>
<comment type="similarity">
    <text evidence="2">Belongs to the ParB family.</text>
</comment>
<dbReference type="SMART" id="SM00470">
    <property type="entry name" value="ParB"/>
    <property type="match status" value="1"/>
</dbReference>
<sequence>MAKGLGKGIGALFPGESLEQSGLVEEIQLDLIVANPFQPRKIFDEEALQELADSINEHGILQPIAVRKKGRKFEIVAGERRYRACLLAGLDVIPVIIKELSDAQMMELAILENLQREDLTVIEEAEAYQSLMENLHLTQEELSKRLGKSRPHIANHVRLLALPEDVRNFMNDGTLSMGQGRALLGLKNKRRISEVAMKVMKQGLNVRQVEMLVQSLNEEVSRETIPPKKKDIFVAAKESQLRDYFGTNVQIRKNNNKGKIEIEFYSEDDLERILEILNVQEE</sequence>
<evidence type="ECO:0000259" key="6">
    <source>
        <dbReference type="SMART" id="SM00470"/>
    </source>
</evidence>
<evidence type="ECO:0000256" key="1">
    <source>
        <dbReference type="ARBA" id="ARBA00004453"/>
    </source>
</evidence>
<dbReference type="SUPFAM" id="SSF109709">
    <property type="entry name" value="KorB DNA-binding domain-like"/>
    <property type="match status" value="1"/>
</dbReference>
<evidence type="ECO:0000256" key="2">
    <source>
        <dbReference type="ARBA" id="ARBA00006295"/>
    </source>
</evidence>
<dbReference type="InterPro" id="IPR036086">
    <property type="entry name" value="ParB/Sulfiredoxin_sf"/>
</dbReference>
<dbReference type="Proteomes" id="UP000199410">
    <property type="component" value="Unassembled WGS sequence"/>
</dbReference>
<dbReference type="InterPro" id="IPR050336">
    <property type="entry name" value="Chromosome_partition/occlusion"/>
</dbReference>
<evidence type="ECO:0000313" key="7">
    <source>
        <dbReference type="EMBL" id="SER02951.1"/>
    </source>
</evidence>
<accession>A0A1H9KUQ4</accession>
<evidence type="ECO:0000256" key="5">
    <source>
        <dbReference type="ARBA" id="ARBA00023125"/>
    </source>
</evidence>
<dbReference type="PANTHER" id="PTHR33375:SF1">
    <property type="entry name" value="CHROMOSOME-PARTITIONING PROTEIN PARB-RELATED"/>
    <property type="match status" value="1"/>
</dbReference>
<comment type="subcellular location">
    <subcellularLocation>
        <location evidence="1">Cytoplasm</location>
        <location evidence="1">Nucleoid</location>
    </subcellularLocation>
</comment>
<reference evidence="7 8" key="1">
    <citation type="submission" date="2016-10" db="EMBL/GenBank/DDBJ databases">
        <authorList>
            <person name="Varghese N."/>
            <person name="Submissions S."/>
        </authorList>
    </citation>
    <scope>NUCLEOTIDE SEQUENCE [LARGE SCALE GENOMIC DNA]</scope>
    <source>
        <strain evidence="7 8">TC-13</strain>
    </source>
</reference>
<keyword evidence="5 7" id="KW-0238">DNA-binding</keyword>
<gene>
    <name evidence="7" type="ORF">SAMN02787113_02847</name>
</gene>
<dbReference type="Pfam" id="PF02195">
    <property type="entry name" value="ParB_N"/>
    <property type="match status" value="1"/>
</dbReference>
<evidence type="ECO:0000256" key="3">
    <source>
        <dbReference type="ARBA" id="ARBA00022490"/>
    </source>
</evidence>
<dbReference type="GO" id="GO:0003677">
    <property type="term" value="F:DNA binding"/>
    <property type="evidence" value="ECO:0007669"/>
    <property type="project" value="UniProtKB-KW"/>
</dbReference>
<evidence type="ECO:0000256" key="4">
    <source>
        <dbReference type="ARBA" id="ARBA00022829"/>
    </source>
</evidence>
<name>A0A1H9KUQ4_9BACI</name>
<dbReference type="InterPro" id="IPR003115">
    <property type="entry name" value="ParB_N"/>
</dbReference>
<dbReference type="Gene3D" id="1.10.10.2830">
    <property type="match status" value="1"/>
</dbReference>
<proteinExistence type="inferred from homology"/>
<comment type="caution">
    <text evidence="7">The sequence shown here is derived from an EMBL/GenBank/DDBJ whole genome shotgun (WGS) entry which is preliminary data.</text>
</comment>
<organism evidence="7 8">
    <name type="scientific">Lysinibacillus fusiformis</name>
    <dbReference type="NCBI Taxonomy" id="28031"/>
    <lineage>
        <taxon>Bacteria</taxon>
        <taxon>Bacillati</taxon>
        <taxon>Bacillota</taxon>
        <taxon>Bacilli</taxon>
        <taxon>Bacillales</taxon>
        <taxon>Bacillaceae</taxon>
        <taxon>Lysinibacillus</taxon>
    </lineage>
</organism>
<dbReference type="FunFam" id="1.10.10.2830:FF:000001">
    <property type="entry name" value="Chromosome partitioning protein ParB"/>
    <property type="match status" value="1"/>
</dbReference>
<dbReference type="GO" id="GO:0007059">
    <property type="term" value="P:chromosome segregation"/>
    <property type="evidence" value="ECO:0007669"/>
    <property type="project" value="UniProtKB-KW"/>
</dbReference>
<dbReference type="Pfam" id="PF17762">
    <property type="entry name" value="HTH_ParB"/>
    <property type="match status" value="1"/>
</dbReference>
<dbReference type="AlphaFoldDB" id="A0A1H9KUQ4"/>
<dbReference type="SUPFAM" id="SSF110849">
    <property type="entry name" value="ParB/Sulfiredoxin"/>
    <property type="match status" value="1"/>
</dbReference>
<keyword evidence="3" id="KW-0963">Cytoplasm</keyword>
<dbReference type="GO" id="GO:0045881">
    <property type="term" value="P:positive regulation of sporulation resulting in formation of a cellular spore"/>
    <property type="evidence" value="ECO:0007669"/>
    <property type="project" value="TreeGrafter"/>
</dbReference>
<dbReference type="Gene3D" id="3.90.1530.30">
    <property type="match status" value="1"/>
</dbReference>
<dbReference type="InterPro" id="IPR041468">
    <property type="entry name" value="HTH_ParB/Spo0J"/>
</dbReference>
<evidence type="ECO:0000313" key="8">
    <source>
        <dbReference type="Proteomes" id="UP000199410"/>
    </source>
</evidence>